<keyword evidence="4" id="KW-1185">Reference proteome</keyword>
<dbReference type="AlphaFoldDB" id="A0A158D2K3"/>
<feature type="region of interest" description="Disordered" evidence="1">
    <location>
        <begin position="1"/>
        <end position="21"/>
    </location>
</feature>
<accession>A0A158D2K3</accession>
<evidence type="ECO:0000313" key="4">
    <source>
        <dbReference type="Proteomes" id="UP000054870"/>
    </source>
</evidence>
<evidence type="ECO:0000313" key="3">
    <source>
        <dbReference type="EMBL" id="SAK88057.1"/>
    </source>
</evidence>
<name>A0A158D2K3_9BURK</name>
<comment type="caution">
    <text evidence="3">The sequence shown here is derived from an EMBL/GenBank/DDBJ whole genome shotgun (WGS) entry which is preliminary data.</text>
</comment>
<protein>
    <recommendedName>
        <fullName evidence="2">DUF4123 domain-containing protein</fullName>
    </recommendedName>
</protein>
<dbReference type="InterPro" id="IPR025391">
    <property type="entry name" value="DUF4123"/>
</dbReference>
<reference evidence="3" key="1">
    <citation type="submission" date="2016-01" db="EMBL/GenBank/DDBJ databases">
        <authorList>
            <person name="Peeters C."/>
        </authorList>
    </citation>
    <scope>NUCLEOTIDE SEQUENCE [LARGE SCALE GENOMIC DNA]</scope>
    <source>
        <strain evidence="3">LMG 29318</strain>
    </source>
</reference>
<dbReference type="Pfam" id="PF13503">
    <property type="entry name" value="DUF4123"/>
    <property type="match status" value="1"/>
</dbReference>
<dbReference type="Proteomes" id="UP000054870">
    <property type="component" value="Unassembled WGS sequence"/>
</dbReference>
<dbReference type="RefSeq" id="WP_061127694.1">
    <property type="nucleotide sequence ID" value="NZ_FCOF02000045.1"/>
</dbReference>
<gene>
    <name evidence="3" type="ORF">AWB75_06017</name>
</gene>
<dbReference type="OrthoDB" id="6660528at2"/>
<proteinExistence type="predicted"/>
<organism evidence="3 4">
    <name type="scientific">Caballeronia catudaia</name>
    <dbReference type="NCBI Taxonomy" id="1777136"/>
    <lineage>
        <taxon>Bacteria</taxon>
        <taxon>Pseudomonadati</taxon>
        <taxon>Pseudomonadota</taxon>
        <taxon>Betaproteobacteria</taxon>
        <taxon>Burkholderiales</taxon>
        <taxon>Burkholderiaceae</taxon>
        <taxon>Caballeronia</taxon>
    </lineage>
</organism>
<evidence type="ECO:0000259" key="2">
    <source>
        <dbReference type="Pfam" id="PF13503"/>
    </source>
</evidence>
<evidence type="ECO:0000256" key="1">
    <source>
        <dbReference type="SAM" id="MobiDB-lite"/>
    </source>
</evidence>
<dbReference type="EMBL" id="FCOF02000045">
    <property type="protein sequence ID" value="SAK88057.1"/>
    <property type="molecule type" value="Genomic_DNA"/>
</dbReference>
<feature type="domain" description="DUF4123" evidence="2">
    <location>
        <begin position="114"/>
        <end position="175"/>
    </location>
</feature>
<sequence length="321" mass="35868">MTFASSKTQIADPMPGTNPADKVVDALRQHHREHPGDHCYLVIDPSLRILEDRPDDGVFFSRMTAHPVPIEHGAFPSEHRPKLLEIDLSDPLGVALLREAVRIAFADRNPAELARGHGQRVGGWLFSGAPIDDIVAHWSAVLLQRDERGQQRVLRFYDSRALSLMWPVLDAQQQRTLLGPVQAWFALDASANLVTYTAKGAMQPRLDLSDDQWRVLHRQSHVNRALSLFMHDVDRQPSESEVAAAQVAAARADYLGLSDRDDIVKFVGYALSWHPKFYEHPVVDAAFKALAKDALHCAVVDEFDAGLIDDVQSGRWLKQTA</sequence>